<dbReference type="GO" id="GO:0005829">
    <property type="term" value="C:cytosol"/>
    <property type="evidence" value="ECO:0007669"/>
    <property type="project" value="TreeGrafter"/>
</dbReference>
<gene>
    <name evidence="10" type="ORF">SAMN05421504_107152</name>
</gene>
<proteinExistence type="inferred from homology"/>
<sequence length="474" mass="51866">MSIDLSKPLRWKSADETVRILDELQPNIVKAHVRDHLSMLFLAFEDTAEAAAFLTGLAGLMKSAKDHLLEIEAFKNEGAKSSPYVGVGLTASGYAKLDIPEENRPADRSFTTGMKSTETRRKLNDPPRSGWDPAFREDIDAVVLIGDATDAGMAARRGQVEDLMPDSVIILGEETGFTQFNAQGDPIEHFGYVDGRSQPLFLLEDYEDERDGTDGVDEWDPRFGLDRVVVADPAAPDPGLHFGSYFVFRKLEQNVRRFKQAEQDLADELGFEGEDRERAGALIVGRFEDGTPVTDHREAGAHGPVPNDFSYDSDGEGHKCPFHAHIRKSNPRGSGGFEPVEAERLHIMARRGQTYGERLDDPNADLPPSARPSGGVGLLFMAFNSNIGQQFDFVQTNWANGAGFPRVPDGASNPGRDLVIGQGPREDDPTYATEWGSDVTKTAAPSPQAVTLKGGEYFFMPSLAFLRGLSPQPG</sequence>
<keyword evidence="6" id="KW-0408">Iron</keyword>
<dbReference type="PROSITE" id="PS51404">
    <property type="entry name" value="DYP_PEROXIDASE"/>
    <property type="match status" value="1"/>
</dbReference>
<dbReference type="GO" id="GO:0046872">
    <property type="term" value="F:metal ion binding"/>
    <property type="evidence" value="ECO:0007669"/>
    <property type="project" value="UniProtKB-KW"/>
</dbReference>
<keyword evidence="4" id="KW-0479">Metal-binding</keyword>
<evidence type="ECO:0000256" key="4">
    <source>
        <dbReference type="ARBA" id="ARBA00022723"/>
    </source>
</evidence>
<organism evidence="10 11">
    <name type="scientific">Amycolatopsis xylanica</name>
    <dbReference type="NCBI Taxonomy" id="589385"/>
    <lineage>
        <taxon>Bacteria</taxon>
        <taxon>Bacillati</taxon>
        <taxon>Actinomycetota</taxon>
        <taxon>Actinomycetes</taxon>
        <taxon>Pseudonocardiales</taxon>
        <taxon>Pseudonocardiaceae</taxon>
        <taxon>Amycolatopsis</taxon>
    </lineage>
</organism>
<reference evidence="10 11" key="1">
    <citation type="submission" date="2016-10" db="EMBL/GenBank/DDBJ databases">
        <authorList>
            <person name="de Groot N.N."/>
        </authorList>
    </citation>
    <scope>NUCLEOTIDE SEQUENCE [LARGE SCALE GENOMIC DNA]</scope>
    <source>
        <strain evidence="10 11">CPCC 202699</strain>
    </source>
</reference>
<dbReference type="OrthoDB" id="236246at2"/>
<accession>A0A1H3N628</accession>
<evidence type="ECO:0000259" key="9">
    <source>
        <dbReference type="Pfam" id="PF21105"/>
    </source>
</evidence>
<evidence type="ECO:0000256" key="3">
    <source>
        <dbReference type="ARBA" id="ARBA00022617"/>
    </source>
</evidence>
<dbReference type="SUPFAM" id="SSF54909">
    <property type="entry name" value="Dimeric alpha+beta barrel"/>
    <property type="match status" value="1"/>
</dbReference>
<evidence type="ECO:0000256" key="6">
    <source>
        <dbReference type="ARBA" id="ARBA00023004"/>
    </source>
</evidence>
<evidence type="ECO:0000313" key="10">
    <source>
        <dbReference type="EMBL" id="SDY84411.1"/>
    </source>
</evidence>
<protein>
    <submittedName>
        <fullName evidence="10">Dyp-type peroxidase family</fullName>
    </submittedName>
</protein>
<evidence type="ECO:0000256" key="5">
    <source>
        <dbReference type="ARBA" id="ARBA00023002"/>
    </source>
</evidence>
<comment type="cofactor">
    <cofactor evidence="1">
        <name>heme b</name>
        <dbReference type="ChEBI" id="CHEBI:60344"/>
    </cofactor>
</comment>
<dbReference type="AlphaFoldDB" id="A0A1H3N628"/>
<dbReference type="RefSeq" id="WP_091294526.1">
    <property type="nucleotide sequence ID" value="NZ_FNON01000007.1"/>
</dbReference>
<name>A0A1H3N628_9PSEU</name>
<keyword evidence="2 10" id="KW-0575">Peroxidase</keyword>
<keyword evidence="3" id="KW-0349">Heme</keyword>
<dbReference type="PANTHER" id="PTHR30521:SF4">
    <property type="entry name" value="DEFERROCHELATASE"/>
    <property type="match status" value="1"/>
</dbReference>
<dbReference type="STRING" id="589385.SAMN05421504_107152"/>
<dbReference type="Proteomes" id="UP000199515">
    <property type="component" value="Unassembled WGS sequence"/>
</dbReference>
<evidence type="ECO:0000256" key="2">
    <source>
        <dbReference type="ARBA" id="ARBA00022559"/>
    </source>
</evidence>
<evidence type="ECO:0000256" key="1">
    <source>
        <dbReference type="ARBA" id="ARBA00001970"/>
    </source>
</evidence>
<dbReference type="GO" id="GO:0004601">
    <property type="term" value="F:peroxidase activity"/>
    <property type="evidence" value="ECO:0007669"/>
    <property type="project" value="UniProtKB-KW"/>
</dbReference>
<dbReference type="Pfam" id="PF21105">
    <property type="entry name" value="DyP_N"/>
    <property type="match status" value="1"/>
</dbReference>
<evidence type="ECO:0000313" key="11">
    <source>
        <dbReference type="Proteomes" id="UP000199515"/>
    </source>
</evidence>
<dbReference type="InterPro" id="IPR049509">
    <property type="entry name" value="DyP_N"/>
</dbReference>
<feature type="domain" description="DyP dimeric alpha+beta barrel" evidence="9">
    <location>
        <begin position="39"/>
        <end position="168"/>
    </location>
</feature>
<dbReference type="EMBL" id="FNON01000007">
    <property type="protein sequence ID" value="SDY84411.1"/>
    <property type="molecule type" value="Genomic_DNA"/>
</dbReference>
<comment type="similarity">
    <text evidence="7">Belongs to the DyP-type peroxidase family.</text>
</comment>
<evidence type="ECO:0000256" key="7">
    <source>
        <dbReference type="ARBA" id="ARBA00025737"/>
    </source>
</evidence>
<dbReference type="GO" id="GO:0020037">
    <property type="term" value="F:heme binding"/>
    <property type="evidence" value="ECO:0007669"/>
    <property type="project" value="InterPro"/>
</dbReference>
<dbReference type="InterPro" id="IPR006314">
    <property type="entry name" value="Dyp_peroxidase"/>
</dbReference>
<keyword evidence="5" id="KW-0560">Oxidoreductase</keyword>
<dbReference type="PANTHER" id="PTHR30521">
    <property type="entry name" value="DEFERROCHELATASE/PEROXIDASE"/>
    <property type="match status" value="1"/>
</dbReference>
<feature type="region of interest" description="Disordered" evidence="8">
    <location>
        <begin position="105"/>
        <end position="131"/>
    </location>
</feature>
<keyword evidence="11" id="KW-1185">Reference proteome</keyword>
<evidence type="ECO:0000256" key="8">
    <source>
        <dbReference type="SAM" id="MobiDB-lite"/>
    </source>
</evidence>
<dbReference type="InterPro" id="IPR011008">
    <property type="entry name" value="Dimeric_a/b-barrel"/>
</dbReference>